<dbReference type="RefSeq" id="WP_047531249.1">
    <property type="nucleotide sequence ID" value="NZ_CCEH01000015.1"/>
</dbReference>
<gene>
    <name evidence="1" type="ORF">ERS140147_01823</name>
</gene>
<reference evidence="1 2" key="1">
    <citation type="submission" date="2014-05" db="EMBL/GenBank/DDBJ databases">
        <authorList>
            <person name="Aslett A.Martin."/>
            <person name="De Silva Nishadi"/>
        </authorList>
    </citation>
    <scope>NUCLEOTIDE SEQUENCE [LARGE SCALE GENOMIC DNA]</scope>
</reference>
<dbReference type="AlphaFoldDB" id="A0A077UJZ9"/>
<accession>A0A077UJZ9</accession>
<proteinExistence type="predicted"/>
<organism evidence="1 2">
    <name type="scientific">Staphylococcus schweitzeri</name>
    <dbReference type="NCBI Taxonomy" id="1654388"/>
    <lineage>
        <taxon>Bacteria</taxon>
        <taxon>Bacillati</taxon>
        <taxon>Bacillota</taxon>
        <taxon>Bacilli</taxon>
        <taxon>Bacillales</taxon>
        <taxon>Staphylococcaceae</taxon>
        <taxon>Staphylococcus</taxon>
    </lineage>
</organism>
<name>A0A077UJZ9_9STAP</name>
<evidence type="ECO:0000313" key="1">
    <source>
        <dbReference type="EMBL" id="CDR28686.1"/>
    </source>
</evidence>
<dbReference type="Proteomes" id="UP000044616">
    <property type="component" value="Unassembled WGS sequence"/>
</dbReference>
<evidence type="ECO:0000313" key="2">
    <source>
        <dbReference type="Proteomes" id="UP000044616"/>
    </source>
</evidence>
<sequence>MQQEQDQSLKLVKLQLKYHNLSGQIEAYDKSLKEIRYTRDLYNKYLSMNNEDAFAGLEMVEDEITDKLRSAIKEFQKVVKALDKLNGVESDNKVTDLTEWRKVNQ</sequence>
<protein>
    <submittedName>
        <fullName evidence="1">Uncharacterized protein</fullName>
    </submittedName>
</protein>
<dbReference type="EMBL" id="CCEH01000015">
    <property type="protein sequence ID" value="CDR28686.1"/>
    <property type="molecule type" value="Genomic_DNA"/>
</dbReference>